<dbReference type="Pfam" id="PF02492">
    <property type="entry name" value="cobW"/>
    <property type="match status" value="1"/>
</dbReference>
<dbReference type="Gene3D" id="3.40.50.300">
    <property type="entry name" value="P-loop containing nucleotide triphosphate hydrolases"/>
    <property type="match status" value="1"/>
</dbReference>
<sequence length="235" mass="26071">MNAIVISEQAANSDEKYAEELKNWLGSHQVLLADFFSSPGAGKTTLLKQLYSLMKKAGLSAGVLEADYDSSHAISALRDLGYPTVRMLTPDGVHLDARMVYEGLNGFESRLQDELDIVFLENNGSLSRPVSLKTGAHAEILVFSIPEGEDKPLKYPASFQRADLLVVSKSDAAEHFHFNMDRFLAAVRVLNPNLPIIRYSSKTGEGLQEIADWIEARQRRLTNEKDSNSKNSKTE</sequence>
<dbReference type="OrthoDB" id="9802035at2"/>
<name>A0A1U7NE97_9FIRM</name>
<organism evidence="9 10">
    <name type="scientific">Ileibacterium valens</name>
    <dbReference type="NCBI Taxonomy" id="1862668"/>
    <lineage>
        <taxon>Bacteria</taxon>
        <taxon>Bacillati</taxon>
        <taxon>Bacillota</taxon>
        <taxon>Erysipelotrichia</taxon>
        <taxon>Erysipelotrichales</taxon>
        <taxon>Erysipelotrichaceae</taxon>
        <taxon>Ileibacterium</taxon>
    </lineage>
</organism>
<reference evidence="9 10" key="1">
    <citation type="submission" date="2016-11" db="EMBL/GenBank/DDBJ databases">
        <title>Description of two novel members of the family Erysipelotrichaceae: Ileibacterium lipovorans gen. nov., sp. nov. and Dubosiella newyorkensis, gen. nov., sp. nov.</title>
        <authorList>
            <person name="Cox L.M."/>
            <person name="Sohn J."/>
            <person name="Tyrrell K.L."/>
            <person name="Citron D.M."/>
            <person name="Lawson P.A."/>
            <person name="Patel N.B."/>
            <person name="Iizumi T."/>
            <person name="Perez-Perez G.I."/>
            <person name="Goldstein E.J."/>
            <person name="Blaser M.J."/>
        </authorList>
    </citation>
    <scope>NUCLEOTIDE SEQUENCE [LARGE SCALE GENOMIC DNA]</scope>
    <source>
        <strain evidence="9 10">NYU-BL-A3</strain>
    </source>
</reference>
<dbReference type="EMBL" id="MPJW01000189">
    <property type="protein sequence ID" value="OLU37827.1"/>
    <property type="molecule type" value="Genomic_DNA"/>
</dbReference>
<dbReference type="RefSeq" id="WP_075820636.1">
    <property type="nucleotide sequence ID" value="NZ_CAJUTZ010000005.1"/>
</dbReference>
<proteinExistence type="inferred from homology"/>
<evidence type="ECO:0000313" key="10">
    <source>
        <dbReference type="Proteomes" id="UP000186341"/>
    </source>
</evidence>
<dbReference type="InterPro" id="IPR027417">
    <property type="entry name" value="P-loop_NTPase"/>
</dbReference>
<gene>
    <name evidence="9" type="ORF">BO222_09790</name>
</gene>
<protein>
    <submittedName>
        <fullName evidence="9">Hydrogenase accessory protein HypB</fullName>
    </submittedName>
</protein>
<evidence type="ECO:0000313" key="9">
    <source>
        <dbReference type="EMBL" id="OLU37827.1"/>
    </source>
</evidence>
<keyword evidence="4" id="KW-0547">Nucleotide-binding</keyword>
<evidence type="ECO:0000256" key="7">
    <source>
        <dbReference type="ARBA" id="ARBA00023134"/>
    </source>
</evidence>
<evidence type="ECO:0000256" key="4">
    <source>
        <dbReference type="ARBA" id="ARBA00022741"/>
    </source>
</evidence>
<dbReference type="GO" id="GO:0005525">
    <property type="term" value="F:GTP binding"/>
    <property type="evidence" value="ECO:0007669"/>
    <property type="project" value="UniProtKB-KW"/>
</dbReference>
<dbReference type="PANTHER" id="PTHR30134">
    <property type="entry name" value="HYDROGENASE PROTEIN ASSEMBLY PROTEIN, NICKEL CHAPERONE"/>
    <property type="match status" value="1"/>
</dbReference>
<dbReference type="NCBIfam" id="TIGR00073">
    <property type="entry name" value="hypB"/>
    <property type="match status" value="1"/>
</dbReference>
<keyword evidence="3" id="KW-0479">Metal-binding</keyword>
<dbReference type="InterPro" id="IPR003495">
    <property type="entry name" value="CobW/HypB/UreG_nucleotide-bd"/>
</dbReference>
<keyword evidence="5" id="KW-0378">Hydrolase</keyword>
<evidence type="ECO:0000256" key="5">
    <source>
        <dbReference type="ARBA" id="ARBA00022801"/>
    </source>
</evidence>
<dbReference type="InterPro" id="IPR004392">
    <property type="entry name" value="Hyd_mat_HypB"/>
</dbReference>
<accession>A0A1U7NE97</accession>
<dbReference type="AlphaFoldDB" id="A0A1U7NE97"/>
<comment type="similarity">
    <text evidence="1">Belongs to the SIMIBI class G3E GTPase family. HypB/HupM subfamily.</text>
</comment>
<evidence type="ECO:0000256" key="6">
    <source>
        <dbReference type="ARBA" id="ARBA00022833"/>
    </source>
</evidence>
<dbReference type="PANTHER" id="PTHR30134:SF2">
    <property type="entry name" value="HYDROGENASE MATURATION FACTOR HYPB"/>
    <property type="match status" value="1"/>
</dbReference>
<evidence type="ECO:0000256" key="3">
    <source>
        <dbReference type="ARBA" id="ARBA00022723"/>
    </source>
</evidence>
<dbReference type="GO" id="GO:0003924">
    <property type="term" value="F:GTPase activity"/>
    <property type="evidence" value="ECO:0007669"/>
    <property type="project" value="InterPro"/>
</dbReference>
<evidence type="ECO:0000256" key="1">
    <source>
        <dbReference type="ARBA" id="ARBA00006211"/>
    </source>
</evidence>
<evidence type="ECO:0000256" key="2">
    <source>
        <dbReference type="ARBA" id="ARBA00022596"/>
    </source>
</evidence>
<keyword evidence="10" id="KW-1185">Reference proteome</keyword>
<evidence type="ECO:0000259" key="8">
    <source>
        <dbReference type="Pfam" id="PF02492"/>
    </source>
</evidence>
<dbReference type="GO" id="GO:0051604">
    <property type="term" value="P:protein maturation"/>
    <property type="evidence" value="ECO:0007669"/>
    <property type="project" value="InterPro"/>
</dbReference>
<dbReference type="GeneID" id="82203449"/>
<comment type="caution">
    <text evidence="9">The sequence shown here is derived from an EMBL/GenBank/DDBJ whole genome shotgun (WGS) entry which is preliminary data.</text>
</comment>
<dbReference type="Proteomes" id="UP000186341">
    <property type="component" value="Unassembled WGS sequence"/>
</dbReference>
<keyword evidence="6" id="KW-0862">Zinc</keyword>
<dbReference type="SUPFAM" id="SSF52540">
    <property type="entry name" value="P-loop containing nucleoside triphosphate hydrolases"/>
    <property type="match status" value="1"/>
</dbReference>
<keyword evidence="2" id="KW-0533">Nickel</keyword>
<dbReference type="PIRSF" id="PIRSF005624">
    <property type="entry name" value="Ni-bind_GTPase"/>
    <property type="match status" value="1"/>
</dbReference>
<feature type="domain" description="CobW/HypB/UreG nucleotide-binding" evidence="8">
    <location>
        <begin position="38"/>
        <end position="197"/>
    </location>
</feature>
<dbReference type="GO" id="GO:0008270">
    <property type="term" value="F:zinc ion binding"/>
    <property type="evidence" value="ECO:0007669"/>
    <property type="project" value="TreeGrafter"/>
</dbReference>
<dbReference type="GO" id="GO:0016151">
    <property type="term" value="F:nickel cation binding"/>
    <property type="evidence" value="ECO:0007669"/>
    <property type="project" value="InterPro"/>
</dbReference>
<keyword evidence="7" id="KW-0342">GTP-binding</keyword>